<keyword evidence="6 7" id="KW-0961">Cell wall biogenesis/degradation</keyword>
<gene>
    <name evidence="7" type="primary">mltG</name>
    <name evidence="9" type="ORF">A3F84_17915</name>
</gene>
<evidence type="ECO:0000256" key="1">
    <source>
        <dbReference type="ARBA" id="ARBA00022475"/>
    </source>
</evidence>
<accession>A0A1F6CPX7</accession>
<name>A0A1F6CPX7_HANXR</name>
<evidence type="ECO:0000256" key="8">
    <source>
        <dbReference type="SAM" id="MobiDB-lite"/>
    </source>
</evidence>
<dbReference type="AlphaFoldDB" id="A0A1F6CPX7"/>
<reference evidence="9 10" key="1">
    <citation type="journal article" date="2016" name="Nat. Commun.">
        <title>Thousands of microbial genomes shed light on interconnected biogeochemical processes in an aquifer system.</title>
        <authorList>
            <person name="Anantharaman K."/>
            <person name="Brown C.T."/>
            <person name="Hug L.A."/>
            <person name="Sharon I."/>
            <person name="Castelle C.J."/>
            <person name="Probst A.J."/>
            <person name="Thomas B.C."/>
            <person name="Singh A."/>
            <person name="Wilkins M.J."/>
            <person name="Karaoz U."/>
            <person name="Brodie E.L."/>
            <person name="Williams K.H."/>
            <person name="Hubbard S.S."/>
            <person name="Banfield J.F."/>
        </authorList>
    </citation>
    <scope>NUCLEOTIDE SEQUENCE [LARGE SCALE GENOMIC DNA]</scope>
    <source>
        <strain evidence="10">RIFCSPLOWO2_12_FULL_64_10</strain>
    </source>
</reference>
<evidence type="ECO:0000256" key="2">
    <source>
        <dbReference type="ARBA" id="ARBA00022692"/>
    </source>
</evidence>
<feature type="region of interest" description="Disordered" evidence="8">
    <location>
        <begin position="340"/>
        <end position="370"/>
    </location>
</feature>
<comment type="subcellular location">
    <subcellularLocation>
        <location evidence="7">Cell membrane</location>
        <topology evidence="7">Single-pass membrane protein</topology>
    </subcellularLocation>
</comment>
<dbReference type="GO" id="GO:0071555">
    <property type="term" value="P:cell wall organization"/>
    <property type="evidence" value="ECO:0007669"/>
    <property type="project" value="UniProtKB-KW"/>
</dbReference>
<evidence type="ECO:0000256" key="5">
    <source>
        <dbReference type="ARBA" id="ARBA00023239"/>
    </source>
</evidence>
<keyword evidence="3 7" id="KW-1133">Transmembrane helix</keyword>
<evidence type="ECO:0000256" key="3">
    <source>
        <dbReference type="ARBA" id="ARBA00022989"/>
    </source>
</evidence>
<evidence type="ECO:0000256" key="7">
    <source>
        <dbReference type="HAMAP-Rule" id="MF_02065"/>
    </source>
</evidence>
<dbReference type="NCBIfam" id="TIGR00247">
    <property type="entry name" value="endolytic transglycosylase MltG"/>
    <property type="match status" value="1"/>
</dbReference>
<feature type="transmembrane region" description="Helical" evidence="7">
    <location>
        <begin position="29"/>
        <end position="52"/>
    </location>
</feature>
<comment type="function">
    <text evidence="7">Functions as a peptidoglycan terminase that cleaves nascent peptidoglycan strands endolytically to terminate their elongation.</text>
</comment>
<dbReference type="HAMAP" id="MF_02065">
    <property type="entry name" value="MltG"/>
    <property type="match status" value="1"/>
</dbReference>
<dbReference type="Gene3D" id="3.30.1490.480">
    <property type="entry name" value="Endolytic murein transglycosylase"/>
    <property type="match status" value="1"/>
</dbReference>
<proteinExistence type="inferred from homology"/>
<dbReference type="GO" id="GO:0008932">
    <property type="term" value="F:lytic endotransglycosylase activity"/>
    <property type="evidence" value="ECO:0007669"/>
    <property type="project" value="UniProtKB-UniRule"/>
</dbReference>
<dbReference type="Gene3D" id="3.30.160.60">
    <property type="entry name" value="Classic Zinc Finger"/>
    <property type="match status" value="1"/>
</dbReference>
<dbReference type="CDD" id="cd08010">
    <property type="entry name" value="MltG_like"/>
    <property type="match status" value="1"/>
</dbReference>
<dbReference type="GO" id="GO:0005886">
    <property type="term" value="C:plasma membrane"/>
    <property type="evidence" value="ECO:0007669"/>
    <property type="project" value="UniProtKB-SubCell"/>
</dbReference>
<protein>
    <recommendedName>
        <fullName evidence="7">Endolytic murein transglycosylase</fullName>
        <ecNumber evidence="7">4.2.2.29</ecNumber>
    </recommendedName>
    <alternativeName>
        <fullName evidence="7">Peptidoglycan lytic transglycosylase</fullName>
    </alternativeName>
    <alternativeName>
        <fullName evidence="7">Peptidoglycan polymerization terminase</fullName>
    </alternativeName>
</protein>
<comment type="similarity">
    <text evidence="7">Belongs to the transglycosylase MltG family.</text>
</comment>
<keyword evidence="2 7" id="KW-0812">Transmembrane</keyword>
<evidence type="ECO:0000256" key="4">
    <source>
        <dbReference type="ARBA" id="ARBA00023136"/>
    </source>
</evidence>
<dbReference type="Proteomes" id="UP000178606">
    <property type="component" value="Unassembled WGS sequence"/>
</dbReference>
<keyword evidence="1 7" id="KW-1003">Cell membrane</keyword>
<comment type="catalytic activity">
    <reaction evidence="7">
        <text>a peptidoglycan chain = a peptidoglycan chain with N-acetyl-1,6-anhydromuramyl-[peptide] at the reducing end + a peptidoglycan chain with N-acetylglucosamine at the non-reducing end.</text>
        <dbReference type="EC" id="4.2.2.29"/>
    </reaction>
</comment>
<sequence>MFAKAERIFQVARGWLRGRLPVYLRRAPVAVYLAAGGCVALAGGGWLTAHLLNRPVASRPLVREVAVERGMSARQVGALLEREGLIRSALFFGLAAYFSPVGGRIQAGLHDVDGGMTTTAILRSLATAKDLSRSVTIPEGLSLKEVAALLGREAGIDPARFIALGTDSAFCRELRVQAGGLEGYLFPETYRFPGRTDERQVARMMVRQFWRVFDGAMRARAEMLRMSVHQVVTLASIVEREARVEGERPLIAGVFHRRLRVGMRLESDPTAEYALGIHKARLYHSDISVDSPYNTYRYPGLPPGPIANPGRASLHAALYPMDMGYLYFVARGDGTHVFSRTKREHDRARAQIRKDQKKLLTAKSAKSKEG</sequence>
<dbReference type="PANTHER" id="PTHR30518:SF2">
    <property type="entry name" value="ENDOLYTIC MUREIN TRANSGLYCOSYLASE"/>
    <property type="match status" value="1"/>
</dbReference>
<feature type="site" description="Important for catalytic activity" evidence="7">
    <location>
        <position position="241"/>
    </location>
</feature>
<dbReference type="EMBL" id="MFKF01000190">
    <property type="protein sequence ID" value="OGG51229.1"/>
    <property type="molecule type" value="Genomic_DNA"/>
</dbReference>
<dbReference type="GO" id="GO:0009252">
    <property type="term" value="P:peptidoglycan biosynthetic process"/>
    <property type="evidence" value="ECO:0007669"/>
    <property type="project" value="UniProtKB-UniRule"/>
</dbReference>
<dbReference type="EC" id="4.2.2.29" evidence="7"/>
<keyword evidence="4 7" id="KW-0472">Membrane</keyword>
<evidence type="ECO:0000313" key="9">
    <source>
        <dbReference type="EMBL" id="OGG51229.1"/>
    </source>
</evidence>
<dbReference type="InterPro" id="IPR003770">
    <property type="entry name" value="MLTG-like"/>
</dbReference>
<evidence type="ECO:0000313" key="10">
    <source>
        <dbReference type="Proteomes" id="UP000178606"/>
    </source>
</evidence>
<feature type="compositionally biased region" description="Basic and acidic residues" evidence="8">
    <location>
        <begin position="341"/>
        <end position="358"/>
    </location>
</feature>
<dbReference type="PANTHER" id="PTHR30518">
    <property type="entry name" value="ENDOLYTIC MUREIN TRANSGLYCOSYLASE"/>
    <property type="match status" value="1"/>
</dbReference>
<keyword evidence="5 7" id="KW-0456">Lyase</keyword>
<evidence type="ECO:0000256" key="6">
    <source>
        <dbReference type="ARBA" id="ARBA00023316"/>
    </source>
</evidence>
<organism evidence="9 10">
    <name type="scientific">Handelsmanbacteria sp. (strain RIFCSPLOWO2_12_FULL_64_10)</name>
    <dbReference type="NCBI Taxonomy" id="1817868"/>
    <lineage>
        <taxon>Bacteria</taxon>
        <taxon>Candidatus Handelsmaniibacteriota</taxon>
    </lineage>
</organism>
<comment type="caution">
    <text evidence="9">The sequence shown here is derived from an EMBL/GenBank/DDBJ whole genome shotgun (WGS) entry which is preliminary data.</text>
</comment>
<dbReference type="Pfam" id="PF02618">
    <property type="entry name" value="YceG"/>
    <property type="match status" value="1"/>
</dbReference>